<sequence>MRRLLICLALALAFANALVEERQGRQLTGKKVEQPISECEVTLEESGTIDGVESCDSAPDDPSKYANKADWNFRYSNNRPSACWINIRYRVDIEDSENCDRDRLAFGGSADRERLVLCGQRSGAFSIPVGPRETFTIHFESDYSVAGTGFDLHYSVGRQPAFPVSDEPRTLNNPSDISPTPTRRVFSGRSDFSEYVYPEYNDYPDTPRQFTDYQYYSYPDYNTGYDYPKASVYSGYSHGYNKYPDYPQYPQYPVNTGAYYGSQAQVKTGGLDYGYHQYNYQRENPSYNGQRSGSQYSYHSPQTNYHQQRQFARVRREAEN</sequence>
<evidence type="ECO:0000313" key="6">
    <source>
        <dbReference type="EMBL" id="KAK7104846.1"/>
    </source>
</evidence>
<dbReference type="PROSITE" id="PS01180">
    <property type="entry name" value="CUB"/>
    <property type="match status" value="1"/>
</dbReference>
<feature type="domain" description="CUB" evidence="5">
    <location>
        <begin position="39"/>
        <end position="157"/>
    </location>
</feature>
<accession>A0AAN9BES7</accession>
<dbReference type="Proteomes" id="UP001374579">
    <property type="component" value="Unassembled WGS sequence"/>
</dbReference>
<evidence type="ECO:0000256" key="3">
    <source>
        <dbReference type="SAM" id="MobiDB-lite"/>
    </source>
</evidence>
<comment type="caution">
    <text evidence="6">The sequence shown here is derived from an EMBL/GenBank/DDBJ whole genome shotgun (WGS) entry which is preliminary data.</text>
</comment>
<dbReference type="EMBL" id="JBAMIC010000008">
    <property type="protein sequence ID" value="KAK7104846.1"/>
    <property type="molecule type" value="Genomic_DNA"/>
</dbReference>
<dbReference type="AlphaFoldDB" id="A0AAN9BES7"/>
<feature type="compositionally biased region" description="Polar residues" evidence="3">
    <location>
        <begin position="170"/>
        <end position="181"/>
    </location>
</feature>
<protein>
    <recommendedName>
        <fullName evidence="5">CUB domain-containing protein</fullName>
    </recommendedName>
</protein>
<reference evidence="6 7" key="1">
    <citation type="submission" date="2024-02" db="EMBL/GenBank/DDBJ databases">
        <title>Chromosome-scale genome assembly of the rough periwinkle Littorina saxatilis.</title>
        <authorList>
            <person name="De Jode A."/>
            <person name="Faria R."/>
            <person name="Formenti G."/>
            <person name="Sims Y."/>
            <person name="Smith T.P."/>
            <person name="Tracey A."/>
            <person name="Wood J.M.D."/>
            <person name="Zagrodzka Z.B."/>
            <person name="Johannesson K."/>
            <person name="Butlin R.K."/>
            <person name="Leder E.H."/>
        </authorList>
    </citation>
    <scope>NUCLEOTIDE SEQUENCE [LARGE SCALE GENOMIC DNA]</scope>
    <source>
        <strain evidence="6">Snail1</strain>
        <tissue evidence="6">Muscle</tissue>
    </source>
</reference>
<organism evidence="6 7">
    <name type="scientific">Littorina saxatilis</name>
    <dbReference type="NCBI Taxonomy" id="31220"/>
    <lineage>
        <taxon>Eukaryota</taxon>
        <taxon>Metazoa</taxon>
        <taxon>Spiralia</taxon>
        <taxon>Lophotrochozoa</taxon>
        <taxon>Mollusca</taxon>
        <taxon>Gastropoda</taxon>
        <taxon>Caenogastropoda</taxon>
        <taxon>Littorinimorpha</taxon>
        <taxon>Littorinoidea</taxon>
        <taxon>Littorinidae</taxon>
        <taxon>Littorina</taxon>
    </lineage>
</organism>
<dbReference type="SUPFAM" id="SSF49854">
    <property type="entry name" value="Spermadhesin, CUB domain"/>
    <property type="match status" value="1"/>
</dbReference>
<proteinExistence type="predicted"/>
<evidence type="ECO:0000313" key="7">
    <source>
        <dbReference type="Proteomes" id="UP001374579"/>
    </source>
</evidence>
<feature type="region of interest" description="Disordered" evidence="3">
    <location>
        <begin position="281"/>
        <end position="307"/>
    </location>
</feature>
<comment type="caution">
    <text evidence="2">Lacks conserved residue(s) required for the propagation of feature annotation.</text>
</comment>
<feature type="signal peptide" evidence="4">
    <location>
        <begin position="1"/>
        <end position="17"/>
    </location>
</feature>
<feature type="region of interest" description="Disordered" evidence="3">
    <location>
        <begin position="163"/>
        <end position="182"/>
    </location>
</feature>
<dbReference type="InterPro" id="IPR035914">
    <property type="entry name" value="Sperma_CUB_dom_sf"/>
</dbReference>
<evidence type="ECO:0000256" key="1">
    <source>
        <dbReference type="ARBA" id="ARBA00023157"/>
    </source>
</evidence>
<feature type="chain" id="PRO_5042890113" description="CUB domain-containing protein" evidence="4">
    <location>
        <begin position="18"/>
        <end position="320"/>
    </location>
</feature>
<evidence type="ECO:0000256" key="2">
    <source>
        <dbReference type="PROSITE-ProRule" id="PRU00059"/>
    </source>
</evidence>
<keyword evidence="1" id="KW-1015">Disulfide bond</keyword>
<name>A0AAN9BES7_9CAEN</name>
<dbReference type="InterPro" id="IPR000859">
    <property type="entry name" value="CUB_dom"/>
</dbReference>
<keyword evidence="4" id="KW-0732">Signal</keyword>
<evidence type="ECO:0000259" key="5">
    <source>
        <dbReference type="PROSITE" id="PS01180"/>
    </source>
</evidence>
<evidence type="ECO:0000256" key="4">
    <source>
        <dbReference type="SAM" id="SignalP"/>
    </source>
</evidence>
<gene>
    <name evidence="6" type="ORF">V1264_019501</name>
</gene>
<dbReference type="Gene3D" id="2.60.120.290">
    <property type="entry name" value="Spermadhesin, CUB domain"/>
    <property type="match status" value="1"/>
</dbReference>
<keyword evidence="7" id="KW-1185">Reference proteome</keyword>